<accession>A0ABN1Q0C1</accession>
<evidence type="ECO:0000313" key="1">
    <source>
        <dbReference type="EMBL" id="GAA0935966.1"/>
    </source>
</evidence>
<name>A0ABN1Q0C1_9ACTN</name>
<organism evidence="1 2">
    <name type="scientific">Actinocorallia libanotica</name>
    <dbReference type="NCBI Taxonomy" id="46162"/>
    <lineage>
        <taxon>Bacteria</taxon>
        <taxon>Bacillati</taxon>
        <taxon>Actinomycetota</taxon>
        <taxon>Actinomycetes</taxon>
        <taxon>Streptosporangiales</taxon>
        <taxon>Thermomonosporaceae</taxon>
        <taxon>Actinocorallia</taxon>
    </lineage>
</organism>
<proteinExistence type="predicted"/>
<dbReference type="EMBL" id="BAAAHH010000001">
    <property type="protein sequence ID" value="GAA0935966.1"/>
    <property type="molecule type" value="Genomic_DNA"/>
</dbReference>
<dbReference type="Proteomes" id="UP001500665">
    <property type="component" value="Unassembled WGS sequence"/>
</dbReference>
<reference evidence="1 2" key="1">
    <citation type="journal article" date="2019" name="Int. J. Syst. Evol. Microbiol.">
        <title>The Global Catalogue of Microorganisms (GCM) 10K type strain sequencing project: providing services to taxonomists for standard genome sequencing and annotation.</title>
        <authorList>
            <consortium name="The Broad Institute Genomics Platform"/>
            <consortium name="The Broad Institute Genome Sequencing Center for Infectious Disease"/>
            <person name="Wu L."/>
            <person name="Ma J."/>
        </authorList>
    </citation>
    <scope>NUCLEOTIDE SEQUENCE [LARGE SCALE GENOMIC DNA]</scope>
    <source>
        <strain evidence="1 2">JCM 10696</strain>
    </source>
</reference>
<sequence length="110" mass="12552">MSTRTKPQIHALAQRRALGYLQREHRADYERYRIAAESRAGGTAEGNCLNHEKLWCPLPKGEHRTAYQKAKNAARYAALSRLRDEHYAVYREAYDGEVEYLLEGGEADAA</sequence>
<dbReference type="RefSeq" id="WP_344235503.1">
    <property type="nucleotide sequence ID" value="NZ_BAAAHH010000001.1"/>
</dbReference>
<comment type="caution">
    <text evidence="1">The sequence shown here is derived from an EMBL/GenBank/DDBJ whole genome shotgun (WGS) entry which is preliminary data.</text>
</comment>
<gene>
    <name evidence="1" type="ORF">GCM10009550_01370</name>
</gene>
<protein>
    <submittedName>
        <fullName evidence="1">Uncharacterized protein</fullName>
    </submittedName>
</protein>
<evidence type="ECO:0000313" key="2">
    <source>
        <dbReference type="Proteomes" id="UP001500665"/>
    </source>
</evidence>
<keyword evidence="2" id="KW-1185">Reference proteome</keyword>